<organism evidence="4 5">
    <name type="scientific">Bradyrhizobium ontarionense</name>
    <dbReference type="NCBI Taxonomy" id="2898149"/>
    <lineage>
        <taxon>Bacteria</taxon>
        <taxon>Pseudomonadati</taxon>
        <taxon>Pseudomonadota</taxon>
        <taxon>Alphaproteobacteria</taxon>
        <taxon>Hyphomicrobiales</taxon>
        <taxon>Nitrobacteraceae</taxon>
        <taxon>Bradyrhizobium</taxon>
    </lineage>
</organism>
<keyword evidence="2" id="KW-0812">Transmembrane</keyword>
<gene>
    <name evidence="4" type="ORF">LQG66_11055</name>
</gene>
<dbReference type="RefSeq" id="WP_231326255.1">
    <property type="nucleotide sequence ID" value="NZ_CP088156.1"/>
</dbReference>
<dbReference type="Proteomes" id="UP001431010">
    <property type="component" value="Chromosome"/>
</dbReference>
<feature type="signal peptide" evidence="3">
    <location>
        <begin position="1"/>
        <end position="29"/>
    </location>
</feature>
<name>A0ABY3RJ67_9BRAD</name>
<feature type="transmembrane region" description="Helical" evidence="2">
    <location>
        <begin position="102"/>
        <end position="124"/>
    </location>
</feature>
<evidence type="ECO:0000256" key="1">
    <source>
        <dbReference type="SAM" id="MobiDB-lite"/>
    </source>
</evidence>
<feature type="chain" id="PRO_5046997056" description="Transmembrane protein" evidence="3">
    <location>
        <begin position="30"/>
        <end position="125"/>
    </location>
</feature>
<feature type="compositionally biased region" description="Low complexity" evidence="1">
    <location>
        <begin position="46"/>
        <end position="77"/>
    </location>
</feature>
<evidence type="ECO:0000313" key="4">
    <source>
        <dbReference type="EMBL" id="UFZ06798.1"/>
    </source>
</evidence>
<evidence type="ECO:0000313" key="5">
    <source>
        <dbReference type="Proteomes" id="UP001431010"/>
    </source>
</evidence>
<dbReference type="EMBL" id="CP088156">
    <property type="protein sequence ID" value="UFZ06798.1"/>
    <property type="molecule type" value="Genomic_DNA"/>
</dbReference>
<keyword evidence="5" id="KW-1185">Reference proteome</keyword>
<sequence length="125" mass="12581">MTIQASGRSALIIAAAFVLGLVGTGLSHAAETQTYSPFLPVGSDSAPQARQDAFPAPPQADAQAAPAAQSADAGDAAQTEDATVNLVTVSNDDSSGWDKASIIGKIFIACGTLLTLGSAARMFMI</sequence>
<evidence type="ECO:0000256" key="3">
    <source>
        <dbReference type="SAM" id="SignalP"/>
    </source>
</evidence>
<proteinExistence type="predicted"/>
<evidence type="ECO:0008006" key="6">
    <source>
        <dbReference type="Google" id="ProtNLM"/>
    </source>
</evidence>
<keyword evidence="2" id="KW-1133">Transmembrane helix</keyword>
<keyword evidence="2" id="KW-0472">Membrane</keyword>
<evidence type="ECO:0000256" key="2">
    <source>
        <dbReference type="SAM" id="Phobius"/>
    </source>
</evidence>
<protein>
    <recommendedName>
        <fullName evidence="6">Transmembrane protein</fullName>
    </recommendedName>
</protein>
<feature type="region of interest" description="Disordered" evidence="1">
    <location>
        <begin position="40"/>
        <end position="78"/>
    </location>
</feature>
<reference evidence="4" key="1">
    <citation type="journal article" date="2024" name="Antonie Van Leeuwenhoek">
        <title>Bradyrhizobium ontarionense sp. nov., a novel bacterial symbiont isolated from Aeschynomene indica (Indian jointvetch), harbours photosynthesis, nitrogen fixation and nitrous oxide (N2O) reductase genes.</title>
        <authorList>
            <person name="Bromfield E.S.P."/>
            <person name="Cloutier S."/>
        </authorList>
    </citation>
    <scope>NUCLEOTIDE SEQUENCE</scope>
    <source>
        <strain evidence="4">A19</strain>
    </source>
</reference>
<accession>A0ABY3RJ67</accession>
<keyword evidence="3" id="KW-0732">Signal</keyword>